<dbReference type="PANTHER" id="PTHR30055:SF183">
    <property type="entry name" value="NUCLEOID OCCLUSION FACTOR SLMA"/>
    <property type="match status" value="1"/>
</dbReference>
<dbReference type="Pfam" id="PF00440">
    <property type="entry name" value="TetR_N"/>
    <property type="match status" value="1"/>
</dbReference>
<dbReference type="SUPFAM" id="SSF48498">
    <property type="entry name" value="Tetracyclin repressor-like, C-terminal domain"/>
    <property type="match status" value="1"/>
</dbReference>
<evidence type="ECO:0000256" key="2">
    <source>
        <dbReference type="ARBA" id="ARBA00023125"/>
    </source>
</evidence>
<dbReference type="InterPro" id="IPR036271">
    <property type="entry name" value="Tet_transcr_reg_TetR-rel_C_sf"/>
</dbReference>
<dbReference type="InterPro" id="IPR041490">
    <property type="entry name" value="KstR2_TetR_C"/>
</dbReference>
<protein>
    <submittedName>
        <fullName evidence="6">TetR family transcriptional regulator</fullName>
    </submittedName>
</protein>
<dbReference type="Pfam" id="PF17932">
    <property type="entry name" value="TetR_C_24"/>
    <property type="match status" value="1"/>
</dbReference>
<keyword evidence="1" id="KW-0175">Coiled coil</keyword>
<dbReference type="PRINTS" id="PR00455">
    <property type="entry name" value="HTHTETR"/>
</dbReference>
<dbReference type="PANTHER" id="PTHR30055">
    <property type="entry name" value="HTH-TYPE TRANSCRIPTIONAL REGULATOR RUTR"/>
    <property type="match status" value="1"/>
</dbReference>
<dbReference type="Proteomes" id="UP000620596">
    <property type="component" value="Unassembled WGS sequence"/>
</dbReference>
<dbReference type="EMBL" id="BMIG01000004">
    <property type="protein sequence ID" value="GGA94811.1"/>
    <property type="molecule type" value="Genomic_DNA"/>
</dbReference>
<proteinExistence type="predicted"/>
<evidence type="ECO:0000313" key="6">
    <source>
        <dbReference type="EMBL" id="GGA94811.1"/>
    </source>
</evidence>
<gene>
    <name evidence="6" type="ORF">GCM10011496_14870</name>
</gene>
<evidence type="ECO:0000256" key="3">
    <source>
        <dbReference type="PROSITE-ProRule" id="PRU00335"/>
    </source>
</evidence>
<reference evidence="6" key="1">
    <citation type="journal article" date="2014" name="Int. J. Syst. Evol. Microbiol.">
        <title>Complete genome sequence of Corynebacterium casei LMG S-19264T (=DSM 44701T), isolated from a smear-ripened cheese.</title>
        <authorList>
            <consortium name="US DOE Joint Genome Institute (JGI-PGF)"/>
            <person name="Walter F."/>
            <person name="Albersmeier A."/>
            <person name="Kalinowski J."/>
            <person name="Ruckert C."/>
        </authorList>
    </citation>
    <scope>NUCLEOTIDE SEQUENCE</scope>
    <source>
        <strain evidence="6">CGMCC 1.15322</strain>
    </source>
</reference>
<dbReference type="PROSITE" id="PS50977">
    <property type="entry name" value="HTH_TETR_2"/>
    <property type="match status" value="1"/>
</dbReference>
<feature type="domain" description="HTH tetR-type" evidence="5">
    <location>
        <begin position="49"/>
        <end position="109"/>
    </location>
</feature>
<name>A0A916WGA5_9BURK</name>
<evidence type="ECO:0000256" key="4">
    <source>
        <dbReference type="SAM" id="MobiDB-lite"/>
    </source>
</evidence>
<keyword evidence="2 3" id="KW-0238">DNA-binding</keyword>
<dbReference type="AlphaFoldDB" id="A0A916WGA5"/>
<dbReference type="GO" id="GO:0000976">
    <property type="term" value="F:transcription cis-regulatory region binding"/>
    <property type="evidence" value="ECO:0007669"/>
    <property type="project" value="TreeGrafter"/>
</dbReference>
<dbReference type="InterPro" id="IPR001647">
    <property type="entry name" value="HTH_TetR"/>
</dbReference>
<dbReference type="Gene3D" id="1.10.357.10">
    <property type="entry name" value="Tetracycline Repressor, domain 2"/>
    <property type="match status" value="1"/>
</dbReference>
<feature type="region of interest" description="Disordered" evidence="4">
    <location>
        <begin position="14"/>
        <end position="49"/>
    </location>
</feature>
<sequence>MVLSISMDISHARKRSAVGPPVASEVAVAQPDKRPRGRPRKTVAERDDGNRRVELVHAAARLFRRKGFDGTSTRDIATAVGMHSGSPFYHFKSKGALLHAVMAEGMRSAIARQTEALQLAAHAVPDAAALLRVLVRNHFDVLLGPGSDFIPVMLYESRSITAKQRSLLAKLQSDYEAGWEPVLQALHQQGRLRCPVKLARLLMFGALNWSVQWFDAKKGASLDELADAALALFIGEAQAAAPGRRRP</sequence>
<dbReference type="InterPro" id="IPR050109">
    <property type="entry name" value="HTH-type_TetR-like_transc_reg"/>
</dbReference>
<dbReference type="GO" id="GO:0003700">
    <property type="term" value="F:DNA-binding transcription factor activity"/>
    <property type="evidence" value="ECO:0007669"/>
    <property type="project" value="TreeGrafter"/>
</dbReference>
<accession>A0A916WGA5</accession>
<organism evidence="6 7">
    <name type="scientific">Polaromonas eurypsychrophila</name>
    <dbReference type="NCBI Taxonomy" id="1614635"/>
    <lineage>
        <taxon>Bacteria</taxon>
        <taxon>Pseudomonadati</taxon>
        <taxon>Pseudomonadota</taxon>
        <taxon>Betaproteobacteria</taxon>
        <taxon>Burkholderiales</taxon>
        <taxon>Comamonadaceae</taxon>
        <taxon>Polaromonas</taxon>
    </lineage>
</organism>
<dbReference type="SUPFAM" id="SSF46689">
    <property type="entry name" value="Homeodomain-like"/>
    <property type="match status" value="1"/>
</dbReference>
<feature type="DNA-binding region" description="H-T-H motif" evidence="3">
    <location>
        <begin position="72"/>
        <end position="91"/>
    </location>
</feature>
<evidence type="ECO:0000313" key="7">
    <source>
        <dbReference type="Proteomes" id="UP000620596"/>
    </source>
</evidence>
<evidence type="ECO:0000256" key="1">
    <source>
        <dbReference type="ARBA" id="ARBA00023054"/>
    </source>
</evidence>
<keyword evidence="7" id="KW-1185">Reference proteome</keyword>
<comment type="caution">
    <text evidence="6">The sequence shown here is derived from an EMBL/GenBank/DDBJ whole genome shotgun (WGS) entry which is preliminary data.</text>
</comment>
<dbReference type="InterPro" id="IPR009057">
    <property type="entry name" value="Homeodomain-like_sf"/>
</dbReference>
<reference evidence="6" key="2">
    <citation type="submission" date="2020-09" db="EMBL/GenBank/DDBJ databases">
        <authorList>
            <person name="Sun Q."/>
            <person name="Zhou Y."/>
        </authorList>
    </citation>
    <scope>NUCLEOTIDE SEQUENCE</scope>
    <source>
        <strain evidence="6">CGMCC 1.15322</strain>
    </source>
</reference>
<evidence type="ECO:0000259" key="5">
    <source>
        <dbReference type="PROSITE" id="PS50977"/>
    </source>
</evidence>